<organism evidence="2 3">
    <name type="scientific">Petrolisthes manimaculis</name>
    <dbReference type="NCBI Taxonomy" id="1843537"/>
    <lineage>
        <taxon>Eukaryota</taxon>
        <taxon>Metazoa</taxon>
        <taxon>Ecdysozoa</taxon>
        <taxon>Arthropoda</taxon>
        <taxon>Crustacea</taxon>
        <taxon>Multicrustacea</taxon>
        <taxon>Malacostraca</taxon>
        <taxon>Eumalacostraca</taxon>
        <taxon>Eucarida</taxon>
        <taxon>Decapoda</taxon>
        <taxon>Pleocyemata</taxon>
        <taxon>Anomura</taxon>
        <taxon>Galatheoidea</taxon>
        <taxon>Porcellanidae</taxon>
        <taxon>Petrolisthes</taxon>
    </lineage>
</organism>
<reference evidence="2" key="1">
    <citation type="submission" date="2023-11" db="EMBL/GenBank/DDBJ databases">
        <title>Genome assemblies of two species of porcelain crab, Petrolisthes cinctipes and Petrolisthes manimaculis (Anomura: Porcellanidae).</title>
        <authorList>
            <person name="Angst P."/>
        </authorList>
    </citation>
    <scope>NUCLEOTIDE SEQUENCE</scope>
    <source>
        <strain evidence="2">PB745_02</strain>
        <tissue evidence="2">Gill</tissue>
    </source>
</reference>
<gene>
    <name evidence="2" type="ORF">Pmani_032694</name>
</gene>
<proteinExistence type="predicted"/>
<dbReference type="EMBL" id="JAWZYT010004220">
    <property type="protein sequence ID" value="KAK4294702.1"/>
    <property type="molecule type" value="Genomic_DNA"/>
</dbReference>
<keyword evidence="3" id="KW-1185">Reference proteome</keyword>
<evidence type="ECO:0000313" key="3">
    <source>
        <dbReference type="Proteomes" id="UP001292094"/>
    </source>
</evidence>
<sequence>MHVRRLVIAPPTLFLSLNVSQRYHTTTRVEAGMGGKGRRRRRVRGEGGMVGKGEEESEGYPTRSRDGRGPVLSAHITLCQHLLSQS</sequence>
<evidence type="ECO:0000313" key="2">
    <source>
        <dbReference type="EMBL" id="KAK4294702.1"/>
    </source>
</evidence>
<dbReference type="Proteomes" id="UP001292094">
    <property type="component" value="Unassembled WGS sequence"/>
</dbReference>
<evidence type="ECO:0000256" key="1">
    <source>
        <dbReference type="SAM" id="MobiDB-lite"/>
    </source>
</evidence>
<name>A0AAE1NSV5_9EUCA</name>
<protein>
    <submittedName>
        <fullName evidence="2">Uncharacterized protein</fullName>
    </submittedName>
</protein>
<feature type="region of interest" description="Disordered" evidence="1">
    <location>
        <begin position="29"/>
        <end position="70"/>
    </location>
</feature>
<accession>A0AAE1NSV5</accession>
<dbReference type="AlphaFoldDB" id="A0AAE1NSV5"/>
<comment type="caution">
    <text evidence="2">The sequence shown here is derived from an EMBL/GenBank/DDBJ whole genome shotgun (WGS) entry which is preliminary data.</text>
</comment>